<feature type="signal peptide" evidence="1">
    <location>
        <begin position="1"/>
        <end position="23"/>
    </location>
</feature>
<evidence type="ECO:0000256" key="1">
    <source>
        <dbReference type="SAM" id="SignalP"/>
    </source>
</evidence>
<dbReference type="PANTHER" id="PTHR34700:SF4">
    <property type="entry name" value="PHAGE-LIKE ELEMENT PBSX PROTEIN XKDP"/>
    <property type="match status" value="1"/>
</dbReference>
<sequence length="376" mass="41670">MDVKPKSLLIAACFGLTSMFALADSLTLKADHPEAYEVVKGDTLWDISAKFLDDPWRWPALWGVNPQVSNPHLIYPGDKLTLVFIDGEPRIVKKSFIKSSPQGRVQSKNGPIPPVQLSLIQAYLNKNRVVESDWLLQQPMLLSGESDASYHIKGEVVYVQGEFEKGQQVGIYQPGRQFSKVDEQGDKQDLGQEIIMTSTGIVIETGPINKIELLSDFRGSQAGDRVIGIDEESLLPAYFLPRAADSVTGRVLATNDGIREVGALQVVYLDVGKAQGVEPGHVFSSFRDGKKIVFDRDGKPLQPDERSSYHKLKAKFSDDNALTMPDTYRGDLMVFKTFEQVALALVVKADKTIRVQDKLQTPLSVTEDTYSAKRGE</sequence>
<gene>
    <name evidence="3" type="ORF">GCM10007894_28040</name>
</gene>
<feature type="domain" description="LysM" evidence="2">
    <location>
        <begin position="34"/>
        <end position="82"/>
    </location>
</feature>
<keyword evidence="4" id="KW-1185">Reference proteome</keyword>
<dbReference type="Proteomes" id="UP001157439">
    <property type="component" value="Unassembled WGS sequence"/>
</dbReference>
<reference evidence="3 4" key="1">
    <citation type="journal article" date="2014" name="Int. J. Syst. Evol. Microbiol.">
        <title>Complete genome sequence of Corynebacterium casei LMG S-19264T (=DSM 44701T), isolated from a smear-ripened cheese.</title>
        <authorList>
            <consortium name="US DOE Joint Genome Institute (JGI-PGF)"/>
            <person name="Walter F."/>
            <person name="Albersmeier A."/>
            <person name="Kalinowski J."/>
            <person name="Ruckert C."/>
        </authorList>
    </citation>
    <scope>NUCLEOTIDE SEQUENCE [LARGE SCALE GENOMIC DNA]</scope>
    <source>
        <strain evidence="3 4">NBRC 112785</strain>
    </source>
</reference>
<accession>A0AA37WXY4</accession>
<dbReference type="CDD" id="cd00118">
    <property type="entry name" value="LysM"/>
    <property type="match status" value="1"/>
</dbReference>
<dbReference type="InterPro" id="IPR018392">
    <property type="entry name" value="LysM"/>
</dbReference>
<dbReference type="InterPro" id="IPR052196">
    <property type="entry name" value="Bact_Kbp"/>
</dbReference>
<organism evidence="3 4">
    <name type="scientific">Paraferrimonas haliotis</name>
    <dbReference type="NCBI Taxonomy" id="2013866"/>
    <lineage>
        <taxon>Bacteria</taxon>
        <taxon>Pseudomonadati</taxon>
        <taxon>Pseudomonadota</taxon>
        <taxon>Gammaproteobacteria</taxon>
        <taxon>Alteromonadales</taxon>
        <taxon>Ferrimonadaceae</taxon>
        <taxon>Paraferrimonas</taxon>
    </lineage>
</organism>
<dbReference type="Gene3D" id="3.10.350.10">
    <property type="entry name" value="LysM domain"/>
    <property type="match status" value="1"/>
</dbReference>
<keyword evidence="1" id="KW-0732">Signal</keyword>
<feature type="chain" id="PRO_5041240738" evidence="1">
    <location>
        <begin position="24"/>
        <end position="376"/>
    </location>
</feature>
<dbReference type="RefSeq" id="WP_095499595.1">
    <property type="nucleotide sequence ID" value="NZ_BSPO01000004.1"/>
</dbReference>
<evidence type="ECO:0000313" key="4">
    <source>
        <dbReference type="Proteomes" id="UP001157439"/>
    </source>
</evidence>
<comment type="caution">
    <text evidence="3">The sequence shown here is derived from an EMBL/GenBank/DDBJ whole genome shotgun (WGS) entry which is preliminary data.</text>
</comment>
<dbReference type="PANTHER" id="PTHR34700">
    <property type="entry name" value="POTASSIUM BINDING PROTEIN KBP"/>
    <property type="match status" value="1"/>
</dbReference>
<evidence type="ECO:0000313" key="3">
    <source>
        <dbReference type="EMBL" id="GLS84827.1"/>
    </source>
</evidence>
<dbReference type="SMART" id="SM00257">
    <property type="entry name" value="LysM"/>
    <property type="match status" value="1"/>
</dbReference>
<dbReference type="InterPro" id="IPR036779">
    <property type="entry name" value="LysM_dom_sf"/>
</dbReference>
<dbReference type="SUPFAM" id="SSF54106">
    <property type="entry name" value="LysM domain"/>
    <property type="match status" value="1"/>
</dbReference>
<name>A0AA37WXY4_9GAMM</name>
<dbReference type="AlphaFoldDB" id="A0AA37WXY4"/>
<proteinExistence type="predicted"/>
<evidence type="ECO:0000259" key="2">
    <source>
        <dbReference type="PROSITE" id="PS51782"/>
    </source>
</evidence>
<dbReference type="EMBL" id="BSPO01000004">
    <property type="protein sequence ID" value="GLS84827.1"/>
    <property type="molecule type" value="Genomic_DNA"/>
</dbReference>
<dbReference type="Pfam" id="PF01476">
    <property type="entry name" value="LysM"/>
    <property type="match status" value="1"/>
</dbReference>
<dbReference type="PROSITE" id="PS51782">
    <property type="entry name" value="LYSM"/>
    <property type="match status" value="1"/>
</dbReference>
<protein>
    <submittedName>
        <fullName evidence="3">Peptidoglycan-binding protein LysM</fullName>
    </submittedName>
</protein>